<dbReference type="Gene3D" id="3.40.50.150">
    <property type="entry name" value="Vaccinia Virus protein VP39"/>
    <property type="match status" value="1"/>
</dbReference>
<reference evidence="1 2" key="1">
    <citation type="journal article" date="2023" name="Commun. Biol.">
        <title>Genome analysis of Parmales, the sister group of diatoms, reveals the evolutionary specialization of diatoms from phago-mixotrophs to photoautotrophs.</title>
        <authorList>
            <person name="Ban H."/>
            <person name="Sato S."/>
            <person name="Yoshikawa S."/>
            <person name="Yamada K."/>
            <person name="Nakamura Y."/>
            <person name="Ichinomiya M."/>
            <person name="Sato N."/>
            <person name="Blanc-Mathieu R."/>
            <person name="Endo H."/>
            <person name="Kuwata A."/>
            <person name="Ogata H."/>
        </authorList>
    </citation>
    <scope>NUCLEOTIDE SEQUENCE [LARGE SCALE GENOMIC DNA]</scope>
</reference>
<dbReference type="InterPro" id="IPR029063">
    <property type="entry name" value="SAM-dependent_MTases_sf"/>
</dbReference>
<gene>
    <name evidence="1" type="ORF">TeGR_g1913</name>
</gene>
<accession>A0ABQ6M961</accession>
<dbReference type="SUPFAM" id="SSF53335">
    <property type="entry name" value="S-adenosyl-L-methionine-dependent methyltransferases"/>
    <property type="match status" value="1"/>
</dbReference>
<keyword evidence="2" id="KW-1185">Reference proteome</keyword>
<comment type="caution">
    <text evidence="1">The sequence shown here is derived from an EMBL/GenBank/DDBJ whole genome shotgun (WGS) entry which is preliminary data.</text>
</comment>
<sequence>MLLWLLLHPPLSSQPSAEPTSPSSFEIPFKLQSPSSSSPDDYVYATFAVPASTTASQAVSLWLSSGALPPSTSPGQLSFFEDAVSSVLLARSSPLPHDACTAPPAHRIFSSPPPRALNLFLPALHEARGEPGGRRGEAGLSLRPAASMKHLPALAAQVSEGVPGKLWVEVGVLGGLFSRFILESMPGDVPKLVMVDLWDEVDIYSGGEGEGNFEKASRSVAPWAGRVDMRRGWSWEVAATLEDASASFVFVDAGHSFEDVSRDLEAYWGKVAVGGLMAGDDYVDGFVRDAGYTFGVKSAVDAFAARKKHRVYMTTNRDEETGEPLDDVHHQSWYILKCAE</sequence>
<protein>
    <submittedName>
        <fullName evidence="1">Uncharacterized protein</fullName>
    </submittedName>
</protein>
<dbReference type="EMBL" id="BRYB01001271">
    <property type="protein sequence ID" value="GMI21987.1"/>
    <property type="molecule type" value="Genomic_DNA"/>
</dbReference>
<dbReference type="Proteomes" id="UP001165060">
    <property type="component" value="Unassembled WGS sequence"/>
</dbReference>
<evidence type="ECO:0000313" key="1">
    <source>
        <dbReference type="EMBL" id="GMI21987.1"/>
    </source>
</evidence>
<proteinExistence type="predicted"/>
<organism evidence="1 2">
    <name type="scientific">Tetraparma gracilis</name>
    <dbReference type="NCBI Taxonomy" id="2962635"/>
    <lineage>
        <taxon>Eukaryota</taxon>
        <taxon>Sar</taxon>
        <taxon>Stramenopiles</taxon>
        <taxon>Ochrophyta</taxon>
        <taxon>Bolidophyceae</taxon>
        <taxon>Parmales</taxon>
        <taxon>Triparmaceae</taxon>
        <taxon>Tetraparma</taxon>
    </lineage>
</organism>
<dbReference type="Pfam" id="PF13578">
    <property type="entry name" value="Methyltransf_24"/>
    <property type="match status" value="1"/>
</dbReference>
<name>A0ABQ6M961_9STRA</name>
<evidence type="ECO:0000313" key="2">
    <source>
        <dbReference type="Proteomes" id="UP001165060"/>
    </source>
</evidence>